<dbReference type="EMBL" id="NGJU01000002">
    <property type="protein sequence ID" value="RST97526.1"/>
    <property type="molecule type" value="Genomic_DNA"/>
</dbReference>
<evidence type="ECO:0000313" key="3">
    <source>
        <dbReference type="Proteomes" id="UP000287239"/>
    </source>
</evidence>
<dbReference type="Gene3D" id="3.40.630.30">
    <property type="match status" value="1"/>
</dbReference>
<gene>
    <name evidence="2" type="ORF">CBF35_02340</name>
</gene>
<accession>A0A429ZUV2</accession>
<dbReference type="InterPro" id="IPR000182">
    <property type="entry name" value="GNAT_dom"/>
</dbReference>
<reference evidence="2 3" key="1">
    <citation type="submission" date="2017-05" db="EMBL/GenBank/DDBJ databases">
        <title>Vagococcus spp. assemblies.</title>
        <authorList>
            <person name="Gulvik C.A."/>
        </authorList>
    </citation>
    <scope>NUCLEOTIDE SEQUENCE [LARGE SCALE GENOMIC DNA]</scope>
    <source>
        <strain evidence="2 3">NCFB 2777</strain>
    </source>
</reference>
<keyword evidence="3" id="KW-1185">Reference proteome</keyword>
<dbReference type="InterPro" id="IPR016181">
    <property type="entry name" value="Acyl_CoA_acyltransferase"/>
</dbReference>
<dbReference type="SUPFAM" id="SSF55729">
    <property type="entry name" value="Acyl-CoA N-acyltransferases (Nat)"/>
    <property type="match status" value="1"/>
</dbReference>
<organism evidence="2 3">
    <name type="scientific">Vagococcus salmoninarum</name>
    <dbReference type="NCBI Taxonomy" id="2739"/>
    <lineage>
        <taxon>Bacteria</taxon>
        <taxon>Bacillati</taxon>
        <taxon>Bacillota</taxon>
        <taxon>Bacilli</taxon>
        <taxon>Lactobacillales</taxon>
        <taxon>Enterococcaceae</taxon>
        <taxon>Vagococcus</taxon>
    </lineage>
</organism>
<evidence type="ECO:0000259" key="1">
    <source>
        <dbReference type="Pfam" id="PF00583"/>
    </source>
</evidence>
<dbReference type="AlphaFoldDB" id="A0A429ZUV2"/>
<dbReference type="Pfam" id="PF00583">
    <property type="entry name" value="Acetyltransf_1"/>
    <property type="match status" value="1"/>
</dbReference>
<name>A0A429ZUV2_9ENTE</name>
<proteinExistence type="predicted"/>
<sequence length="159" mass="18161">MLLMEVAERLQAKGSQQWQQILNGSEEEIISQRIANKTLLVAENEAEEVIALCYLYQEPSQWDQDLWEESVQPNIYYLHRVALANQVSGQKIGQEFIQSIQDYLSQQGEEVVIRLDCVSYLAVLNDLYQNSGFQQVGVVADVTAGELVADFNLYEWSLK</sequence>
<comment type="caution">
    <text evidence="2">The sequence shown here is derived from an EMBL/GenBank/DDBJ whole genome shotgun (WGS) entry which is preliminary data.</text>
</comment>
<feature type="domain" description="N-acetyltransferase" evidence="1">
    <location>
        <begin position="29"/>
        <end position="133"/>
    </location>
</feature>
<dbReference type="Proteomes" id="UP000287239">
    <property type="component" value="Unassembled WGS sequence"/>
</dbReference>
<evidence type="ECO:0000313" key="2">
    <source>
        <dbReference type="EMBL" id="RST97526.1"/>
    </source>
</evidence>
<protein>
    <recommendedName>
        <fullName evidence="1">N-acetyltransferase domain-containing protein</fullName>
    </recommendedName>
</protein>
<dbReference type="GO" id="GO:0016747">
    <property type="term" value="F:acyltransferase activity, transferring groups other than amino-acyl groups"/>
    <property type="evidence" value="ECO:0007669"/>
    <property type="project" value="InterPro"/>
</dbReference>